<evidence type="ECO:0000313" key="3">
    <source>
        <dbReference type="EMBL" id="PWV62528.1"/>
    </source>
</evidence>
<evidence type="ECO:0000313" key="4">
    <source>
        <dbReference type="Proteomes" id="UP000246569"/>
    </source>
</evidence>
<dbReference type="Pfam" id="PF01075">
    <property type="entry name" value="Glyco_transf_9"/>
    <property type="match status" value="1"/>
</dbReference>
<dbReference type="CDD" id="cd03789">
    <property type="entry name" value="GT9_LPS_heptosyltransferase"/>
    <property type="match status" value="1"/>
</dbReference>
<dbReference type="GO" id="GO:0005829">
    <property type="term" value="C:cytosol"/>
    <property type="evidence" value="ECO:0007669"/>
    <property type="project" value="TreeGrafter"/>
</dbReference>
<dbReference type="InterPro" id="IPR002201">
    <property type="entry name" value="Glyco_trans_9"/>
</dbReference>
<name>A0A317MXF0_9GAMM</name>
<sequence>MSRRILIVRLSAIGDVVMASGLLPALRARYPDAYIAWLAEPAVRELLADNPRLDEVIVWPRGEWRRLWRERRYRALWQAISAFVRTLRSRQFDLALDLQGLLKSGVWARASGARERIGIGAREGAQWLVQRVLPRRGSDPRIGAEYRLLARTLGAQDSDFHLDLCVAASAHAEAEALLREVLDVAAEAPLPPFIVIAPFTTRPQKHWFEERWGELVPQLAARYGCRVLMLGGPGDRAAAARIAATTPGLIDLAGRSRLAATVAIIARARLLIGVDTGLTHMGIAQGIPTLALFGSTRPYLDTGAASARVLYSARECSPCRRRPTCAGRFDCMRDHSAASVLAAAMQVAAP</sequence>
<protein>
    <submittedName>
        <fullName evidence="3">Heptosyltransferase-1</fullName>
    </submittedName>
</protein>
<dbReference type="Gene3D" id="3.40.50.2000">
    <property type="entry name" value="Glycogen Phosphorylase B"/>
    <property type="match status" value="2"/>
</dbReference>
<comment type="caution">
    <text evidence="3">The sequence shown here is derived from an EMBL/GenBank/DDBJ whole genome shotgun (WGS) entry which is preliminary data.</text>
</comment>
<keyword evidence="2 3" id="KW-0808">Transferase</keyword>
<accession>A0A317MXF0</accession>
<proteinExistence type="predicted"/>
<dbReference type="PANTHER" id="PTHR30160">
    <property type="entry name" value="TETRAACYLDISACCHARIDE 4'-KINASE-RELATED"/>
    <property type="match status" value="1"/>
</dbReference>
<dbReference type="AlphaFoldDB" id="A0A317MXF0"/>
<dbReference type="EMBL" id="QGTJ01000004">
    <property type="protein sequence ID" value="PWV62528.1"/>
    <property type="molecule type" value="Genomic_DNA"/>
</dbReference>
<dbReference type="Proteomes" id="UP000246569">
    <property type="component" value="Unassembled WGS sequence"/>
</dbReference>
<dbReference type="GO" id="GO:0009244">
    <property type="term" value="P:lipopolysaccharide core region biosynthetic process"/>
    <property type="evidence" value="ECO:0007669"/>
    <property type="project" value="TreeGrafter"/>
</dbReference>
<dbReference type="PANTHER" id="PTHR30160:SF1">
    <property type="entry name" value="LIPOPOLYSACCHARIDE 1,2-N-ACETYLGLUCOSAMINETRANSFERASE-RELATED"/>
    <property type="match status" value="1"/>
</dbReference>
<dbReference type="RefSeq" id="WP_110018341.1">
    <property type="nucleotide sequence ID" value="NZ_QGTJ01000004.1"/>
</dbReference>
<dbReference type="GO" id="GO:0008713">
    <property type="term" value="F:ADP-heptose-lipopolysaccharide heptosyltransferase activity"/>
    <property type="evidence" value="ECO:0007669"/>
    <property type="project" value="TreeGrafter"/>
</dbReference>
<evidence type="ECO:0000256" key="1">
    <source>
        <dbReference type="ARBA" id="ARBA00022676"/>
    </source>
</evidence>
<organism evidence="3 4">
    <name type="scientific">Plasticicumulans acidivorans</name>
    <dbReference type="NCBI Taxonomy" id="886464"/>
    <lineage>
        <taxon>Bacteria</taxon>
        <taxon>Pseudomonadati</taxon>
        <taxon>Pseudomonadota</taxon>
        <taxon>Gammaproteobacteria</taxon>
        <taxon>Candidatus Competibacteraceae</taxon>
        <taxon>Plasticicumulans</taxon>
    </lineage>
</organism>
<keyword evidence="4" id="KW-1185">Reference proteome</keyword>
<keyword evidence="1" id="KW-0328">Glycosyltransferase</keyword>
<dbReference type="OrthoDB" id="9767552at2"/>
<reference evidence="3 4" key="1">
    <citation type="submission" date="2018-05" db="EMBL/GenBank/DDBJ databases">
        <title>Genomic Encyclopedia of Type Strains, Phase IV (KMG-IV): sequencing the most valuable type-strain genomes for metagenomic binning, comparative biology and taxonomic classification.</title>
        <authorList>
            <person name="Goeker M."/>
        </authorList>
    </citation>
    <scope>NUCLEOTIDE SEQUENCE [LARGE SCALE GENOMIC DNA]</scope>
    <source>
        <strain evidence="3 4">DSM 23606</strain>
    </source>
</reference>
<gene>
    <name evidence="3" type="ORF">C7443_104324</name>
</gene>
<evidence type="ECO:0000256" key="2">
    <source>
        <dbReference type="ARBA" id="ARBA00022679"/>
    </source>
</evidence>
<dbReference type="SUPFAM" id="SSF53756">
    <property type="entry name" value="UDP-Glycosyltransferase/glycogen phosphorylase"/>
    <property type="match status" value="1"/>
</dbReference>
<dbReference type="InterPro" id="IPR051199">
    <property type="entry name" value="LPS_LOS_Heptosyltrfase"/>
</dbReference>